<dbReference type="GO" id="GO:0004124">
    <property type="term" value="F:cysteine synthase activity"/>
    <property type="evidence" value="ECO:0007669"/>
    <property type="project" value="TreeGrafter"/>
</dbReference>
<dbReference type="EMBL" id="MLOK01000018">
    <property type="protein sequence ID" value="OIM21992.1"/>
    <property type="molecule type" value="Genomic_DNA"/>
</dbReference>
<dbReference type="Proteomes" id="UP000294726">
    <property type="component" value="Chromosome"/>
</dbReference>
<dbReference type="InterPro" id="IPR015422">
    <property type="entry name" value="PyrdxlP-dep_Trfase_small"/>
</dbReference>
<comment type="cofactor">
    <cofactor evidence="1 6">
        <name>pyridoxal 5'-phosphate</name>
        <dbReference type="ChEBI" id="CHEBI:597326"/>
    </cofactor>
</comment>
<dbReference type="PANTHER" id="PTHR43797:SF2">
    <property type="entry name" value="HOMOCYSTEINE_CYSTEINE SYNTHASE"/>
    <property type="match status" value="1"/>
</dbReference>
<sequence length="432" mass="46760">MIEVTTLENNYHFETEQIHAGQENPDPATGARVVPIYQTSSFVFKDAKEAAGRFALTEPGNIYGRLTNPTNSAFETRITVLEGGSSAISLASGAAAVTAAILNVAGAGDHIISASTLYGGTYELLSETLKKLGIETTFVDPDDPANFQAAIKENTKAIFFESLGNPAINIVDFQAVAAIAKKYKIITIVDSTFATPFLVRPFDYGIDIVVHSATKFIGGHGTTIGGVVVEKGDFDYQASNRYPDFVNPTASYNGLIWSDLKGAAFTTKIRAEHLRDTGATLSPQSAWYFLQGLETLSLRIERHVSNTRKIVDYLQQHSKVAWVSYPETENSKYKVLAKKYFPKGSGSIFTFGLKAGESGAETLIDNLKIFSLLANVGDAKSLIIHPKSTTHAQLNDQQLKAVGITPDLIRVSIGIENVEDLIADLDQALTKV</sequence>
<dbReference type="GO" id="GO:0005737">
    <property type="term" value="C:cytoplasm"/>
    <property type="evidence" value="ECO:0007669"/>
    <property type="project" value="TreeGrafter"/>
</dbReference>
<dbReference type="GO" id="GO:0030170">
    <property type="term" value="F:pyridoxal phosphate binding"/>
    <property type="evidence" value="ECO:0007669"/>
    <property type="project" value="InterPro"/>
</dbReference>
<dbReference type="EMBL" id="LR031358">
    <property type="protein sequence ID" value="VDB97229.1"/>
    <property type="molecule type" value="Genomic_DNA"/>
</dbReference>
<evidence type="ECO:0000313" key="9">
    <source>
        <dbReference type="Proteomes" id="UP000181728"/>
    </source>
</evidence>
<dbReference type="FunFam" id="3.40.640.10:FF:000035">
    <property type="entry name" value="O-succinylhomoserine sulfhydrylase"/>
    <property type="match status" value="1"/>
</dbReference>
<evidence type="ECO:0000256" key="4">
    <source>
        <dbReference type="ARBA" id="ARBA00022898"/>
    </source>
</evidence>
<dbReference type="Gene3D" id="3.40.640.10">
    <property type="entry name" value="Type I PLP-dependent aspartate aminotransferase-like (Major domain)"/>
    <property type="match status" value="1"/>
</dbReference>
<keyword evidence="4 5" id="KW-0663">Pyridoxal phosphate</keyword>
<organism evidence="7 9">
    <name type="scientific">Oenococcus oeni</name>
    <name type="common">Leuconostoc oenos</name>
    <dbReference type="NCBI Taxonomy" id="1247"/>
    <lineage>
        <taxon>Bacteria</taxon>
        <taxon>Bacillati</taxon>
        <taxon>Bacillota</taxon>
        <taxon>Bacilli</taxon>
        <taxon>Lactobacillales</taxon>
        <taxon>Lactobacillaceae</taxon>
        <taxon>Oenococcus</taxon>
    </lineage>
</organism>
<dbReference type="Proteomes" id="UP000181728">
    <property type="component" value="Unassembled WGS sequence"/>
</dbReference>
<proteinExistence type="inferred from homology"/>
<dbReference type="AlphaFoldDB" id="A0A6N4A901"/>
<dbReference type="EC" id="2.5.1.49" evidence="8"/>
<dbReference type="InterPro" id="IPR000277">
    <property type="entry name" value="Cys/Met-Metab_PyrdxlP-dep_enz"/>
</dbReference>
<evidence type="ECO:0000256" key="2">
    <source>
        <dbReference type="ARBA" id="ARBA00009077"/>
    </source>
</evidence>
<dbReference type="GO" id="GO:0006535">
    <property type="term" value="P:cysteine biosynthetic process from serine"/>
    <property type="evidence" value="ECO:0007669"/>
    <property type="project" value="TreeGrafter"/>
</dbReference>
<gene>
    <name evidence="7" type="ORF">ATX59_01240</name>
    <name evidence="8" type="ORF">OENI_0233</name>
</gene>
<dbReference type="GO" id="GO:0071269">
    <property type="term" value="P:L-homocysteine biosynthetic process"/>
    <property type="evidence" value="ECO:0007669"/>
    <property type="project" value="TreeGrafter"/>
</dbReference>
<comment type="similarity">
    <text evidence="2 6">Belongs to the trans-sulfuration enzymes family.</text>
</comment>
<evidence type="ECO:0000256" key="3">
    <source>
        <dbReference type="ARBA" id="ARBA00022679"/>
    </source>
</evidence>
<feature type="modified residue" description="N6-(pyridoxal phosphate)lysine" evidence="5">
    <location>
        <position position="215"/>
    </location>
</feature>
<evidence type="ECO:0000256" key="5">
    <source>
        <dbReference type="PIRSR" id="PIRSR001434-2"/>
    </source>
</evidence>
<evidence type="ECO:0000256" key="6">
    <source>
        <dbReference type="RuleBase" id="RU362118"/>
    </source>
</evidence>
<name>A0A6N4A901_OENOE</name>
<evidence type="ECO:0000313" key="8">
    <source>
        <dbReference type="EMBL" id="VDB97229.1"/>
    </source>
</evidence>
<keyword evidence="3 7" id="KW-0808">Transferase</keyword>
<dbReference type="Gene3D" id="3.90.1150.10">
    <property type="entry name" value="Aspartate Aminotransferase, domain 1"/>
    <property type="match status" value="1"/>
</dbReference>
<dbReference type="PROSITE" id="PS00868">
    <property type="entry name" value="CYS_MET_METAB_PP"/>
    <property type="match status" value="1"/>
</dbReference>
<reference evidence="7 9" key="1">
    <citation type="journal article" date="2016" name="BMC Genomics">
        <title>Consensus pan-genome assembly of the specialised wine bacterium Oenococcus oeni.</title>
        <authorList>
            <person name="Sternes P.R."/>
            <person name="Borneman A.R."/>
        </authorList>
    </citation>
    <scope>NUCLEOTIDE SEQUENCE [LARGE SCALE GENOMIC DNA]</scope>
    <source>
        <strain evidence="7 9">AWRIB661</strain>
    </source>
</reference>
<dbReference type="InterPro" id="IPR015421">
    <property type="entry name" value="PyrdxlP-dep_Trfase_major"/>
</dbReference>
<accession>A0A6N4A901</accession>
<dbReference type="NCBIfam" id="TIGR01326">
    <property type="entry name" value="OAH_OAS_sulfhy"/>
    <property type="match status" value="1"/>
</dbReference>
<dbReference type="PIRSF" id="PIRSF001434">
    <property type="entry name" value="CGS"/>
    <property type="match status" value="1"/>
</dbReference>
<reference evidence="8 10" key="2">
    <citation type="submission" date="2018-08" db="EMBL/GenBank/DDBJ databases">
        <authorList>
            <person name="Lorentzen P. G. S. M."/>
        </authorList>
    </citation>
    <scope>NUCLEOTIDE SEQUENCE [LARGE SCALE GENOMIC DNA]</scope>
    <source>
        <strain evidence="8 10">CRBO_1381</strain>
    </source>
</reference>
<dbReference type="PANTHER" id="PTHR43797">
    <property type="entry name" value="HOMOCYSTEINE/CYSTEINE SYNTHASE"/>
    <property type="match status" value="1"/>
</dbReference>
<evidence type="ECO:0000313" key="10">
    <source>
        <dbReference type="Proteomes" id="UP000294726"/>
    </source>
</evidence>
<protein>
    <submittedName>
        <fullName evidence="8">Homocysteine synthase</fullName>
        <ecNumber evidence="8">2.5.1.49</ecNumber>
    </submittedName>
    <submittedName>
        <fullName evidence="7">O-acetylhomoserine aminocarboxypropyltransferase</fullName>
    </submittedName>
</protein>
<evidence type="ECO:0000256" key="1">
    <source>
        <dbReference type="ARBA" id="ARBA00001933"/>
    </source>
</evidence>
<dbReference type="GO" id="GO:0019346">
    <property type="term" value="P:transsulfuration"/>
    <property type="evidence" value="ECO:0007669"/>
    <property type="project" value="InterPro"/>
</dbReference>
<evidence type="ECO:0000313" key="7">
    <source>
        <dbReference type="EMBL" id="OIM21992.1"/>
    </source>
</evidence>
<dbReference type="InterPro" id="IPR054542">
    <property type="entry name" value="Cys_met_metab_PP"/>
</dbReference>
<dbReference type="Pfam" id="PF01053">
    <property type="entry name" value="Cys_Met_Meta_PP"/>
    <property type="match status" value="1"/>
</dbReference>
<dbReference type="GO" id="GO:0003961">
    <property type="term" value="F:O-acetylhomoserine aminocarboxypropyltransferase activity"/>
    <property type="evidence" value="ECO:0007669"/>
    <property type="project" value="UniProtKB-EC"/>
</dbReference>
<dbReference type="SUPFAM" id="SSF53383">
    <property type="entry name" value="PLP-dependent transferases"/>
    <property type="match status" value="1"/>
</dbReference>
<dbReference type="InterPro" id="IPR006235">
    <property type="entry name" value="OAc-hSer/O-AcSer_sulfhydrylase"/>
</dbReference>
<dbReference type="InterPro" id="IPR015424">
    <property type="entry name" value="PyrdxlP-dep_Trfase"/>
</dbReference>
<dbReference type="CDD" id="cd00614">
    <property type="entry name" value="CGS_like"/>
    <property type="match status" value="1"/>
</dbReference>